<accession>A0A6P8AXX4</accession>
<feature type="transmembrane region" description="Helical" evidence="1">
    <location>
        <begin position="12"/>
        <end position="36"/>
    </location>
</feature>
<sequence>MACSWLHPFPRFVFTVFEPISLLAGAIPAIAQPAWFIQEQITQHVPVPVVPSSEGALLVTQQLGNAFGLLAMCGVGVLYTTNEPKVVRNYLVALWIADIGHIALTYFALRHDRFMAFGSWNAMTWGNVFVTAMLCLTRTAYLLGLFGPDRPVPAVSNSKKTR</sequence>
<dbReference type="PANTHER" id="PTHR37019">
    <property type="entry name" value="CHROMOSOME 1, WHOLE GENOME SHOTGUN SEQUENCE"/>
    <property type="match status" value="1"/>
</dbReference>
<dbReference type="RefSeq" id="XP_030979714.1">
    <property type="nucleotide sequence ID" value="XM_031130627.1"/>
</dbReference>
<gene>
    <name evidence="4" type="ORF">PgNI_10654</name>
</gene>
<protein>
    <recommendedName>
        <fullName evidence="2">DUF7704 domain-containing protein</fullName>
    </recommendedName>
</protein>
<reference evidence="3 4" key="1">
    <citation type="journal article" date="2019" name="Mol. Biol. Evol.">
        <title>Blast fungal genomes show frequent chromosomal changes, gene gains and losses, and effector gene turnover.</title>
        <authorList>
            <person name="Gomez Luciano L.B."/>
            <person name="Jason Tsai I."/>
            <person name="Chuma I."/>
            <person name="Tosa Y."/>
            <person name="Chen Y.H."/>
            <person name="Li J.Y."/>
            <person name="Li M.Y."/>
            <person name="Jade Lu M.Y."/>
            <person name="Nakayashiki H."/>
            <person name="Li W.H."/>
        </authorList>
    </citation>
    <scope>NUCLEOTIDE SEQUENCE [LARGE SCALE GENOMIC DNA]</scope>
    <source>
        <strain evidence="3 4">NI907</strain>
    </source>
</reference>
<dbReference type="KEGG" id="pgri:PgNI_10654"/>
<feature type="transmembrane region" description="Helical" evidence="1">
    <location>
        <begin position="90"/>
        <end position="109"/>
    </location>
</feature>
<reference evidence="4" key="2">
    <citation type="submission" date="2019-10" db="EMBL/GenBank/DDBJ databases">
        <authorList>
            <consortium name="NCBI Genome Project"/>
        </authorList>
    </citation>
    <scope>NUCLEOTIDE SEQUENCE</scope>
    <source>
        <strain evidence="4">NI907</strain>
    </source>
</reference>
<keyword evidence="1" id="KW-1133">Transmembrane helix</keyword>
<dbReference type="OrthoDB" id="2937326at2759"/>
<dbReference type="Proteomes" id="UP000515153">
    <property type="component" value="Chromosome VII"/>
</dbReference>
<feature type="transmembrane region" description="Helical" evidence="1">
    <location>
        <begin position="129"/>
        <end position="147"/>
    </location>
</feature>
<keyword evidence="1" id="KW-0472">Membrane</keyword>
<evidence type="ECO:0000259" key="2">
    <source>
        <dbReference type="Pfam" id="PF24803"/>
    </source>
</evidence>
<reference evidence="4" key="3">
    <citation type="submission" date="2025-08" db="UniProtKB">
        <authorList>
            <consortium name="RefSeq"/>
        </authorList>
    </citation>
    <scope>IDENTIFICATION</scope>
    <source>
        <strain evidence="4">NI907</strain>
    </source>
</reference>
<keyword evidence="1" id="KW-0812">Transmembrane</keyword>
<feature type="domain" description="DUF7704" evidence="2">
    <location>
        <begin position="4"/>
        <end position="148"/>
    </location>
</feature>
<evidence type="ECO:0000313" key="4">
    <source>
        <dbReference type="RefSeq" id="XP_030979714.1"/>
    </source>
</evidence>
<name>A0A6P8AXX4_PYRGI</name>
<feature type="transmembrane region" description="Helical" evidence="1">
    <location>
        <begin position="56"/>
        <end position="78"/>
    </location>
</feature>
<dbReference type="Pfam" id="PF24803">
    <property type="entry name" value="DUF7704"/>
    <property type="match status" value="1"/>
</dbReference>
<organism evidence="3 4">
    <name type="scientific">Pyricularia grisea</name>
    <name type="common">Crabgrass-specific blast fungus</name>
    <name type="synonym">Magnaporthe grisea</name>
    <dbReference type="NCBI Taxonomy" id="148305"/>
    <lineage>
        <taxon>Eukaryota</taxon>
        <taxon>Fungi</taxon>
        <taxon>Dikarya</taxon>
        <taxon>Ascomycota</taxon>
        <taxon>Pezizomycotina</taxon>
        <taxon>Sordariomycetes</taxon>
        <taxon>Sordariomycetidae</taxon>
        <taxon>Magnaporthales</taxon>
        <taxon>Pyriculariaceae</taxon>
        <taxon>Pyricularia</taxon>
    </lineage>
</organism>
<dbReference type="AlphaFoldDB" id="A0A6P8AXX4"/>
<keyword evidence="3" id="KW-1185">Reference proteome</keyword>
<dbReference type="PANTHER" id="PTHR37019:SF2">
    <property type="entry name" value="EXPERA DOMAIN-CONTAINING PROTEIN"/>
    <property type="match status" value="1"/>
</dbReference>
<evidence type="ECO:0000256" key="1">
    <source>
        <dbReference type="SAM" id="Phobius"/>
    </source>
</evidence>
<evidence type="ECO:0000313" key="3">
    <source>
        <dbReference type="Proteomes" id="UP000515153"/>
    </source>
</evidence>
<proteinExistence type="predicted"/>
<dbReference type="GeneID" id="41965533"/>
<dbReference type="InterPro" id="IPR056121">
    <property type="entry name" value="DUF7704"/>
</dbReference>